<dbReference type="OrthoDB" id="1198742at2"/>
<dbReference type="InterPro" id="IPR009742">
    <property type="entry name" value="Curlin_rpt"/>
</dbReference>
<dbReference type="RefSeq" id="WP_038561772.1">
    <property type="nucleotide sequence ID" value="NZ_FOHT01000074.1"/>
</dbReference>
<gene>
    <name evidence="4" type="ORF">FH5T_18445</name>
    <name evidence="5" type="ORF">SAMN05444285_1741</name>
</gene>
<dbReference type="AlphaFoldDB" id="X5DLY7"/>
<comment type="similarity">
    <text evidence="1">Belongs to the CsgA/CsgB family.</text>
</comment>
<dbReference type="EMBL" id="FOHT01000074">
    <property type="protein sequence ID" value="SEU16956.1"/>
    <property type="molecule type" value="Genomic_DNA"/>
</dbReference>
<evidence type="ECO:0000313" key="7">
    <source>
        <dbReference type="Proteomes" id="UP000181981"/>
    </source>
</evidence>
<accession>X5DLY7</accession>
<proteinExistence type="inferred from homology"/>
<keyword evidence="2 3" id="KW-0732">Signal</keyword>
<reference evidence="4 6" key="1">
    <citation type="submission" date="2014-03" db="EMBL/GenBank/DDBJ databases">
        <title>Complete genome sequence of a deeply braunched marine Bacteroidia bacterium Draconibacterium orientale type strain FH5T.</title>
        <authorList>
            <person name="Li X."/>
            <person name="Wang X."/>
            <person name="Xie Z."/>
            <person name="Du Z."/>
            <person name="Chen G."/>
        </authorList>
    </citation>
    <scope>NUCLEOTIDE SEQUENCE [LARGE SCALE GENOMIC DNA]</scope>
    <source>
        <strain evidence="4 6">FH5</strain>
    </source>
</reference>
<dbReference type="HOGENOM" id="CLU_929790_0_0_10"/>
<dbReference type="STRING" id="1168034.FH5T_18445"/>
<evidence type="ECO:0000256" key="2">
    <source>
        <dbReference type="ARBA" id="ARBA00022729"/>
    </source>
</evidence>
<dbReference type="KEGG" id="dori:FH5T_18445"/>
<dbReference type="Proteomes" id="UP000023772">
    <property type="component" value="Chromosome"/>
</dbReference>
<evidence type="ECO:0000313" key="6">
    <source>
        <dbReference type="Proteomes" id="UP000023772"/>
    </source>
</evidence>
<keyword evidence="6" id="KW-1185">Reference proteome</keyword>
<evidence type="ECO:0000313" key="5">
    <source>
        <dbReference type="EMBL" id="SEU16956.1"/>
    </source>
</evidence>
<evidence type="ECO:0000313" key="4">
    <source>
        <dbReference type="EMBL" id="AHW62254.1"/>
    </source>
</evidence>
<name>X5DLY7_9BACT</name>
<evidence type="ECO:0000256" key="1">
    <source>
        <dbReference type="ARBA" id="ARBA00009766"/>
    </source>
</evidence>
<dbReference type="EMBL" id="CP007451">
    <property type="protein sequence ID" value="AHW62254.1"/>
    <property type="molecule type" value="Genomic_DNA"/>
</dbReference>
<evidence type="ECO:0000256" key="3">
    <source>
        <dbReference type="SAM" id="SignalP"/>
    </source>
</evidence>
<dbReference type="GO" id="GO:0007155">
    <property type="term" value="P:cell adhesion"/>
    <property type="evidence" value="ECO:0007669"/>
    <property type="project" value="InterPro"/>
</dbReference>
<organism evidence="5 7">
    <name type="scientific">Draconibacterium orientale</name>
    <dbReference type="NCBI Taxonomy" id="1168034"/>
    <lineage>
        <taxon>Bacteria</taxon>
        <taxon>Pseudomonadati</taxon>
        <taxon>Bacteroidota</taxon>
        <taxon>Bacteroidia</taxon>
        <taxon>Marinilabiliales</taxon>
        <taxon>Prolixibacteraceae</taxon>
        <taxon>Draconibacterium</taxon>
    </lineage>
</organism>
<reference evidence="5 7" key="2">
    <citation type="submission" date="2016-10" db="EMBL/GenBank/DDBJ databases">
        <authorList>
            <person name="de Groot N.N."/>
        </authorList>
    </citation>
    <scope>NUCLEOTIDE SEQUENCE [LARGE SCALE GENOMIC DNA]</scope>
    <source>
        <strain evidence="5 7">DSM 25947</strain>
    </source>
</reference>
<protein>
    <submittedName>
        <fullName evidence="5">Curlin associated repeat-containing protein</fullName>
    </submittedName>
</protein>
<feature type="chain" id="PRO_5010515149" evidence="3">
    <location>
        <begin position="26"/>
        <end position="299"/>
    </location>
</feature>
<sequence length="299" mass="32639">MSIYGYSKKLVFLFAMVLIAGFVMAQKTTTLVQSGNSNIATVDQMACLSGAVNSIFATQSGNWNTLTTFQKGWDNNIDLLQSGDHNTADMTQETCDYDDSHGYNTAKVVQYGDGNTANLSQMEEDGGLADIDYVGGWLPLPILPERDRSINEATTTQSGNSNTYNLAQGRENYIPDNTSYLTQSGNSNAADIDQLGFNNYSEIRQTGDWNTADLLQDGADISLTAVNKDESYSWQIGVHSTLNVKQVGDVDEQLAESRQNGSGNTTNILQVGVTMQNVDAWQYGTDVIDIDQVDVEPEE</sequence>
<dbReference type="GO" id="GO:0009289">
    <property type="term" value="C:pilus"/>
    <property type="evidence" value="ECO:0007669"/>
    <property type="project" value="InterPro"/>
</dbReference>
<dbReference type="Pfam" id="PF07012">
    <property type="entry name" value="Curlin_rpt"/>
    <property type="match status" value="2"/>
</dbReference>
<feature type="signal peptide" evidence="3">
    <location>
        <begin position="1"/>
        <end position="25"/>
    </location>
</feature>
<dbReference type="Proteomes" id="UP000181981">
    <property type="component" value="Unassembled WGS sequence"/>
</dbReference>